<dbReference type="OrthoDB" id="2419893at2759"/>
<sequence length="179" mass="21514">MKNHNAPKQYVNDWCLFRSSLLDSKLNIQIKCLINFAEHFYEPLMQFLIGYDKVQTRIYQNNKLSNLPPGRRAHEMLDKVYEWHRFLQNIVKNFEMFFADKLLEALDTLSNEEFGILFDSLEKGISKALNYFEKWVSPWLHSGRYFASSFYHGVLKKPWIKPPNDLEIRFLKEDLKWKD</sequence>
<dbReference type="AlphaFoldDB" id="A0A397VEP8"/>
<evidence type="ECO:0000313" key="1">
    <source>
        <dbReference type="EMBL" id="RIB20258.1"/>
    </source>
</evidence>
<organism evidence="1 2">
    <name type="scientific">Gigaspora rosea</name>
    <dbReference type="NCBI Taxonomy" id="44941"/>
    <lineage>
        <taxon>Eukaryota</taxon>
        <taxon>Fungi</taxon>
        <taxon>Fungi incertae sedis</taxon>
        <taxon>Mucoromycota</taxon>
        <taxon>Glomeromycotina</taxon>
        <taxon>Glomeromycetes</taxon>
        <taxon>Diversisporales</taxon>
        <taxon>Gigasporaceae</taxon>
        <taxon>Gigaspora</taxon>
    </lineage>
</organism>
<reference evidence="1 2" key="1">
    <citation type="submission" date="2018-06" db="EMBL/GenBank/DDBJ databases">
        <title>Comparative genomics reveals the genomic features of Rhizophagus irregularis, R. cerebriforme, R. diaphanum and Gigaspora rosea, and their symbiotic lifestyle signature.</title>
        <authorList>
            <person name="Morin E."/>
            <person name="San Clemente H."/>
            <person name="Chen E.C.H."/>
            <person name="De La Providencia I."/>
            <person name="Hainaut M."/>
            <person name="Kuo A."/>
            <person name="Kohler A."/>
            <person name="Murat C."/>
            <person name="Tang N."/>
            <person name="Roy S."/>
            <person name="Loubradou J."/>
            <person name="Henrissat B."/>
            <person name="Grigoriev I.V."/>
            <person name="Corradi N."/>
            <person name="Roux C."/>
            <person name="Martin F.M."/>
        </authorList>
    </citation>
    <scope>NUCLEOTIDE SEQUENCE [LARGE SCALE GENOMIC DNA]</scope>
    <source>
        <strain evidence="1 2">DAOM 194757</strain>
    </source>
</reference>
<proteinExistence type="predicted"/>
<accession>A0A397VEP8</accession>
<comment type="caution">
    <text evidence="1">The sequence shown here is derived from an EMBL/GenBank/DDBJ whole genome shotgun (WGS) entry which is preliminary data.</text>
</comment>
<name>A0A397VEP8_9GLOM</name>
<protein>
    <submittedName>
        <fullName evidence="1">Uncharacterized protein</fullName>
    </submittedName>
</protein>
<dbReference type="Proteomes" id="UP000266673">
    <property type="component" value="Unassembled WGS sequence"/>
</dbReference>
<keyword evidence="2" id="KW-1185">Reference proteome</keyword>
<gene>
    <name evidence="1" type="ORF">C2G38_2035381</name>
</gene>
<dbReference type="EMBL" id="QKWP01000427">
    <property type="protein sequence ID" value="RIB20258.1"/>
    <property type="molecule type" value="Genomic_DNA"/>
</dbReference>
<evidence type="ECO:0000313" key="2">
    <source>
        <dbReference type="Proteomes" id="UP000266673"/>
    </source>
</evidence>